<name>A0A3M6D4V3_9PSED</name>
<evidence type="ECO:0000313" key="2">
    <source>
        <dbReference type="Proteomes" id="UP000279173"/>
    </source>
</evidence>
<accession>A0A3M6D4V3</accession>
<sequence>MGDDEALDKTVHDLLTEISQEVEMRNCFIEADAWEEGSATVVRLTLVFGSIAPQTPTTGCAVKSYTCCRQVTCRSSGDVKHLRIHGKGGKIRYLPLQLVAAEHIYVYLVRNGDRARSPGPLFCSLLGKEVRYLLIYSSSRRTQPVLEKAHLAKARSPVWQD</sequence>
<comment type="caution">
    <text evidence="1">The sequence shown here is derived from an EMBL/GenBank/DDBJ whole genome shotgun (WGS) entry which is preliminary data.</text>
</comment>
<evidence type="ECO:0000313" key="1">
    <source>
        <dbReference type="EMBL" id="RMV51107.1"/>
    </source>
</evidence>
<dbReference type="Proteomes" id="UP000279173">
    <property type="component" value="Unassembled WGS sequence"/>
</dbReference>
<dbReference type="EMBL" id="RBUT01000051">
    <property type="protein sequence ID" value="RMV51107.1"/>
    <property type="molecule type" value="Genomic_DNA"/>
</dbReference>
<dbReference type="AlphaFoldDB" id="A0A3M6D4V3"/>
<organism evidence="1 2">
    <name type="scientific">Pseudomonas syringae pv. helianthi</name>
    <dbReference type="NCBI Taxonomy" id="251654"/>
    <lineage>
        <taxon>Bacteria</taxon>
        <taxon>Pseudomonadati</taxon>
        <taxon>Pseudomonadota</taxon>
        <taxon>Gammaproteobacteria</taxon>
        <taxon>Pseudomonadales</taxon>
        <taxon>Pseudomonadaceae</taxon>
        <taxon>Pseudomonas</taxon>
    </lineage>
</organism>
<dbReference type="SUPFAM" id="SSF56349">
    <property type="entry name" value="DNA breaking-rejoining enzymes"/>
    <property type="match status" value="1"/>
</dbReference>
<gene>
    <name evidence="1" type="ORF">ALP10_200112</name>
</gene>
<protein>
    <submittedName>
        <fullName evidence="1">Uncharacterized protein</fullName>
    </submittedName>
</protein>
<dbReference type="GO" id="GO:0003677">
    <property type="term" value="F:DNA binding"/>
    <property type="evidence" value="ECO:0007669"/>
    <property type="project" value="InterPro"/>
</dbReference>
<dbReference type="InterPro" id="IPR011010">
    <property type="entry name" value="DNA_brk_join_enz"/>
</dbReference>
<proteinExistence type="predicted"/>
<reference evidence="1 2" key="1">
    <citation type="submission" date="2018-08" db="EMBL/GenBank/DDBJ databases">
        <title>Recombination of ecologically and evolutionarily significant loci maintains genetic cohesion in the Pseudomonas syringae species complex.</title>
        <authorList>
            <person name="Dillon M."/>
            <person name="Thakur S."/>
            <person name="Almeida R.N.D."/>
            <person name="Weir B.S."/>
            <person name="Guttman D.S."/>
        </authorList>
    </citation>
    <scope>NUCLEOTIDE SEQUENCE [LARGE SCALE GENOMIC DNA]</scope>
    <source>
        <strain evidence="1 2">ICMP 3263</strain>
    </source>
</reference>